<feature type="transmembrane region" description="Helical" evidence="6">
    <location>
        <begin position="479"/>
        <end position="500"/>
    </location>
</feature>
<dbReference type="PROSITE" id="PS01022">
    <property type="entry name" value="PTR2_1"/>
    <property type="match status" value="1"/>
</dbReference>
<keyword evidence="3 6" id="KW-0812">Transmembrane</keyword>
<keyword evidence="4 6" id="KW-1133">Transmembrane helix</keyword>
<feature type="transmembrane region" description="Helical" evidence="6">
    <location>
        <begin position="448"/>
        <end position="467"/>
    </location>
</feature>
<evidence type="ECO:0000313" key="8">
    <source>
        <dbReference type="Proteomes" id="UP001293593"/>
    </source>
</evidence>
<dbReference type="Proteomes" id="UP001293593">
    <property type="component" value="Unassembled WGS sequence"/>
</dbReference>
<dbReference type="SUPFAM" id="SSF103473">
    <property type="entry name" value="MFS general substrate transporter"/>
    <property type="match status" value="1"/>
</dbReference>
<evidence type="ECO:0000256" key="2">
    <source>
        <dbReference type="ARBA" id="ARBA00005982"/>
    </source>
</evidence>
<comment type="caution">
    <text evidence="7">The sequence shown here is derived from an EMBL/GenBank/DDBJ whole genome shotgun (WGS) entry which is preliminary data.</text>
</comment>
<dbReference type="PANTHER" id="PTHR11654">
    <property type="entry name" value="OLIGOPEPTIDE TRANSPORTER-RELATED"/>
    <property type="match status" value="1"/>
</dbReference>
<dbReference type="InterPro" id="IPR036259">
    <property type="entry name" value="MFS_trans_sf"/>
</dbReference>
<evidence type="ECO:0000256" key="3">
    <source>
        <dbReference type="ARBA" id="ARBA00022692"/>
    </source>
</evidence>
<dbReference type="Pfam" id="PF00854">
    <property type="entry name" value="PTR2"/>
    <property type="match status" value="1"/>
</dbReference>
<dbReference type="EMBL" id="JAWXYG010000001">
    <property type="protein sequence ID" value="KAK4285367.1"/>
    <property type="molecule type" value="Genomic_DNA"/>
</dbReference>
<dbReference type="InterPro" id="IPR000109">
    <property type="entry name" value="POT_fam"/>
</dbReference>
<accession>A0AAE1NA40</accession>
<feature type="transmembrane region" description="Helical" evidence="6">
    <location>
        <begin position="525"/>
        <end position="543"/>
    </location>
</feature>
<reference evidence="7" key="1">
    <citation type="submission" date="2023-10" db="EMBL/GenBank/DDBJ databases">
        <title>Chromosome-level genome of the transformable northern wattle, Acacia crassicarpa.</title>
        <authorList>
            <person name="Massaro I."/>
            <person name="Sinha N.R."/>
            <person name="Poethig S."/>
            <person name="Leichty A.R."/>
        </authorList>
    </citation>
    <scope>NUCLEOTIDE SEQUENCE</scope>
    <source>
        <strain evidence="7">Acra3RX</strain>
        <tissue evidence="7">Leaf</tissue>
    </source>
</reference>
<dbReference type="GO" id="GO:0022857">
    <property type="term" value="F:transmembrane transporter activity"/>
    <property type="evidence" value="ECO:0007669"/>
    <property type="project" value="InterPro"/>
</dbReference>
<feature type="transmembrane region" description="Helical" evidence="6">
    <location>
        <begin position="352"/>
        <end position="373"/>
    </location>
</feature>
<proteinExistence type="inferred from homology"/>
<feature type="transmembrane region" description="Helical" evidence="6">
    <location>
        <begin position="311"/>
        <end position="332"/>
    </location>
</feature>
<feature type="transmembrane region" description="Helical" evidence="6">
    <location>
        <begin position="393"/>
        <end position="414"/>
    </location>
</feature>
<feature type="transmembrane region" description="Helical" evidence="6">
    <location>
        <begin position="163"/>
        <end position="181"/>
    </location>
</feature>
<organism evidence="7 8">
    <name type="scientific">Acacia crassicarpa</name>
    <name type="common">northern wattle</name>
    <dbReference type="NCBI Taxonomy" id="499986"/>
    <lineage>
        <taxon>Eukaryota</taxon>
        <taxon>Viridiplantae</taxon>
        <taxon>Streptophyta</taxon>
        <taxon>Embryophyta</taxon>
        <taxon>Tracheophyta</taxon>
        <taxon>Spermatophyta</taxon>
        <taxon>Magnoliopsida</taxon>
        <taxon>eudicotyledons</taxon>
        <taxon>Gunneridae</taxon>
        <taxon>Pentapetalae</taxon>
        <taxon>rosids</taxon>
        <taxon>fabids</taxon>
        <taxon>Fabales</taxon>
        <taxon>Fabaceae</taxon>
        <taxon>Caesalpinioideae</taxon>
        <taxon>mimosoid clade</taxon>
        <taxon>Acacieae</taxon>
        <taxon>Acacia</taxon>
    </lineage>
</organism>
<evidence type="ECO:0000313" key="7">
    <source>
        <dbReference type="EMBL" id="KAK4285367.1"/>
    </source>
</evidence>
<comment type="subcellular location">
    <subcellularLocation>
        <location evidence="1">Membrane</location>
        <topology evidence="1">Multi-pass membrane protein</topology>
    </subcellularLocation>
</comment>
<evidence type="ECO:0000256" key="5">
    <source>
        <dbReference type="ARBA" id="ARBA00023136"/>
    </source>
</evidence>
<comment type="similarity">
    <text evidence="2">Belongs to the major facilitator superfamily. Proton-dependent oligopeptide transporter (POT/PTR) (TC 2.A.17) family.</text>
</comment>
<keyword evidence="5 6" id="KW-0472">Membrane</keyword>
<feature type="transmembrane region" description="Helical" evidence="6">
    <location>
        <begin position="93"/>
        <end position="114"/>
    </location>
</feature>
<name>A0AAE1NA40_9FABA</name>
<protein>
    <submittedName>
        <fullName evidence="7">Uncharacterized protein</fullName>
    </submittedName>
</protein>
<dbReference type="GO" id="GO:0006857">
    <property type="term" value="P:oligopeptide transport"/>
    <property type="evidence" value="ECO:0007669"/>
    <property type="project" value="InterPro"/>
</dbReference>
<dbReference type="AlphaFoldDB" id="A0AAE1NA40"/>
<feature type="transmembrane region" description="Helical" evidence="6">
    <location>
        <begin position="187"/>
        <end position="207"/>
    </location>
</feature>
<dbReference type="Gene3D" id="1.20.1250.20">
    <property type="entry name" value="MFS general substrate transporter like domains"/>
    <property type="match status" value="1"/>
</dbReference>
<evidence type="ECO:0000256" key="1">
    <source>
        <dbReference type="ARBA" id="ARBA00004141"/>
    </source>
</evidence>
<sequence>MAEYSTSNALHCNQPSTPKGGWHAAIFIMCVEFTDRFAYYGLTGNLIQYLTEVLHQPTATASKNVNTFIGVSALFPLLGGFLADSYLGRFNTIVASSIIYVLGMVLLTLSASVLKNSTLFFVALYILSIGDGGHKPCVQTFAANQFNDDSPEEKIAKSSFFNYWYLGLVAGGLASSIAIYIEDNAGWVTGLEVITGAVAIALVLFFLGTTTYRNEGPTGSPFTSMAQVFVASIRKRRVGTTLDPHIYWFREDEHKHNMCPLQSQPKSPPLAYTHQFRFLDKAMVIDDLDASSKTRNPWRLCSVTQVEEVKLLLRLIPIWLSCLMFFVVQAQLNTFIVKQGETMNRSIGPHFQIPPAALQSIVSVIILIIVPIYDRLFVPFARKFTGHPSGITVLQRIGLGLFVSVLNMIVAALLEAKRVGVARDDNLLENPNKTILPIMSVWWMLPQYAIFGVSNALAIVGLQQLFYSEVAETMRSLGAAAYISLFGIGTLASNVVISVVEDVSSATGEKWLAGNNLNRAHLDCFYWVLAALSAVNLCIYILVARNFVYKKEINVVDPSINNIDHDQV</sequence>
<gene>
    <name evidence="7" type="ORF">QN277_002074</name>
</gene>
<dbReference type="GO" id="GO:0016020">
    <property type="term" value="C:membrane"/>
    <property type="evidence" value="ECO:0007669"/>
    <property type="project" value="UniProtKB-SubCell"/>
</dbReference>
<evidence type="ECO:0000256" key="4">
    <source>
        <dbReference type="ARBA" id="ARBA00022989"/>
    </source>
</evidence>
<feature type="transmembrane region" description="Helical" evidence="6">
    <location>
        <begin position="65"/>
        <end position="87"/>
    </location>
</feature>
<evidence type="ECO:0000256" key="6">
    <source>
        <dbReference type="SAM" id="Phobius"/>
    </source>
</evidence>
<dbReference type="InterPro" id="IPR018456">
    <property type="entry name" value="PTR2_symporter_CS"/>
</dbReference>
<keyword evidence="8" id="KW-1185">Reference proteome</keyword>